<accession>A0A163V5I1</accession>
<evidence type="ECO:0000313" key="1">
    <source>
        <dbReference type="EMBL" id="KZE74367.1"/>
    </source>
</evidence>
<dbReference type="OrthoDB" id="41906at2"/>
<proteinExistence type="predicted"/>
<protein>
    <submittedName>
        <fullName evidence="1">Uncharacterized protein</fullName>
    </submittedName>
</protein>
<dbReference type="RefSeq" id="WP_063185643.1">
    <property type="nucleotide sequence ID" value="NZ_LQRA01000078.1"/>
</dbReference>
<comment type="caution">
    <text evidence="1">The sequence shown here is derived from an EMBL/GenBank/DDBJ whole genome shotgun (WGS) entry which is preliminary data.</text>
</comment>
<organism evidence="1 2">
    <name type="scientific">Paenibacillus elgii</name>
    <dbReference type="NCBI Taxonomy" id="189691"/>
    <lineage>
        <taxon>Bacteria</taxon>
        <taxon>Bacillati</taxon>
        <taxon>Bacillota</taxon>
        <taxon>Bacilli</taxon>
        <taxon>Bacillales</taxon>
        <taxon>Paenibacillaceae</taxon>
        <taxon>Paenibacillus</taxon>
    </lineage>
</organism>
<keyword evidence="2" id="KW-1185">Reference proteome</keyword>
<evidence type="ECO:0000313" key="2">
    <source>
        <dbReference type="Proteomes" id="UP000076563"/>
    </source>
</evidence>
<sequence length="145" mass="17104">MTKRKSILAGLILILVLFISCGYFVIKLCSKQSIKLDYLTEVSVNDEVSGKWWSLVRKPVNTVRGYYLDLPDIDYNQYNLIISGGRKIDEMWYREYTKYITESKNYHKNPYIAEISYQDELTPHTVYVYRIKKLDVNIIDVNDVD</sequence>
<name>A0A163V5I1_9BACL</name>
<dbReference type="EMBL" id="LQRA01000078">
    <property type="protein sequence ID" value="KZE74367.1"/>
    <property type="molecule type" value="Genomic_DNA"/>
</dbReference>
<dbReference type="AlphaFoldDB" id="A0A163V5I1"/>
<dbReference type="Proteomes" id="UP000076563">
    <property type="component" value="Unassembled WGS sequence"/>
</dbReference>
<dbReference type="PROSITE" id="PS51257">
    <property type="entry name" value="PROKAR_LIPOPROTEIN"/>
    <property type="match status" value="1"/>
</dbReference>
<gene>
    <name evidence="1" type="ORF">AV654_29180</name>
</gene>
<reference evidence="2" key="1">
    <citation type="submission" date="2016-01" db="EMBL/GenBank/DDBJ databases">
        <title>Draft genome of Chromobacterium sp. F49.</title>
        <authorList>
            <person name="Hong K.W."/>
        </authorList>
    </citation>
    <scope>NUCLEOTIDE SEQUENCE [LARGE SCALE GENOMIC DNA]</scope>
    <source>
        <strain evidence="2">M63</strain>
    </source>
</reference>